<organism evidence="1 2">
    <name type="scientific">Bacterioplanoides pacificum</name>
    <dbReference type="NCBI Taxonomy" id="1171596"/>
    <lineage>
        <taxon>Bacteria</taxon>
        <taxon>Pseudomonadati</taxon>
        <taxon>Pseudomonadota</taxon>
        <taxon>Gammaproteobacteria</taxon>
        <taxon>Oceanospirillales</taxon>
        <taxon>Oceanospirillaceae</taxon>
        <taxon>Bacterioplanoides</taxon>
    </lineage>
</organism>
<dbReference type="Proteomes" id="UP001595722">
    <property type="component" value="Unassembled WGS sequence"/>
</dbReference>
<evidence type="ECO:0000313" key="1">
    <source>
        <dbReference type="EMBL" id="MFC3680959.1"/>
    </source>
</evidence>
<evidence type="ECO:0000313" key="2">
    <source>
        <dbReference type="Proteomes" id="UP001595722"/>
    </source>
</evidence>
<accession>A0ABV7VUS8</accession>
<comment type="caution">
    <text evidence="1">The sequence shown here is derived from an EMBL/GenBank/DDBJ whole genome shotgun (WGS) entry which is preliminary data.</text>
</comment>
<reference evidence="2" key="1">
    <citation type="journal article" date="2019" name="Int. J. Syst. Evol. Microbiol.">
        <title>The Global Catalogue of Microorganisms (GCM) 10K type strain sequencing project: providing services to taxonomists for standard genome sequencing and annotation.</title>
        <authorList>
            <consortium name="The Broad Institute Genomics Platform"/>
            <consortium name="The Broad Institute Genome Sequencing Center for Infectious Disease"/>
            <person name="Wu L."/>
            <person name="Ma J."/>
        </authorList>
    </citation>
    <scope>NUCLEOTIDE SEQUENCE [LARGE SCALE GENOMIC DNA]</scope>
    <source>
        <strain evidence="2">KCTC 42424</strain>
    </source>
</reference>
<sequence>MLKTTSVILFSALLTACGGGNGDVMESGGIGTASSKIVRDSDNNTTKQYTAESDTVYRFTGNRNYIRMYNSPKRIELYGDHNTLIAYGNKGDVVIRGDSNKVYAQTHIKITDNGTNNDITRY</sequence>
<dbReference type="RefSeq" id="WP_376867068.1">
    <property type="nucleotide sequence ID" value="NZ_JBHRYB010000013.1"/>
</dbReference>
<proteinExistence type="predicted"/>
<dbReference type="PROSITE" id="PS51257">
    <property type="entry name" value="PROKAR_LIPOPROTEIN"/>
    <property type="match status" value="1"/>
</dbReference>
<keyword evidence="2" id="KW-1185">Reference proteome</keyword>
<gene>
    <name evidence="1" type="ORF">ACFOMG_12705</name>
</gene>
<dbReference type="InterPro" id="IPR021417">
    <property type="entry name" value="DUF3060"/>
</dbReference>
<dbReference type="Pfam" id="PF11259">
    <property type="entry name" value="DUF3060"/>
    <property type="match status" value="1"/>
</dbReference>
<protein>
    <submittedName>
        <fullName evidence="1">DUF3060 domain-containing protein</fullName>
    </submittedName>
</protein>
<dbReference type="EMBL" id="JBHRYB010000013">
    <property type="protein sequence ID" value="MFC3680959.1"/>
    <property type="molecule type" value="Genomic_DNA"/>
</dbReference>
<name>A0ABV7VUS8_9GAMM</name>